<dbReference type="PANTHER" id="PTHR38654:SF1">
    <property type="entry name" value="BUCKY BALL"/>
    <property type="match status" value="1"/>
</dbReference>
<feature type="compositionally biased region" description="Polar residues" evidence="1">
    <location>
        <begin position="165"/>
        <end position="180"/>
    </location>
</feature>
<feature type="region of interest" description="Disordered" evidence="1">
    <location>
        <begin position="154"/>
        <end position="180"/>
    </location>
</feature>
<evidence type="ECO:0000313" key="2">
    <source>
        <dbReference type="Ensembl" id="ENSPMGP00000005413.1"/>
    </source>
</evidence>
<sequence>MGSGGQQRTHQRPFFYVQPPSQPYYMYQHWQMNNPYGQYALPGGFNFGRPCLNPYQYMQYPGFVFPHAPLYPMDYRRVFEPRFPSPHWDNSARYQPPPQPPQPPGHRETASSEVQTDPSDAITKLIECLDKMQASNSQGTDRELDSGIASHSSAMFSPTEEKKAQQQSHDLNKNESCLETPTSTFSTTAVYDGDSSHRSLEVLSPRECWAGDVEEELPLDSSSVQEESNGKVEEQVVPIESAQEVVSIQPDTAATEQNVPTCEELREPKHNEANLEEKIVQDLQVDPSFQILKLPFELASEAKGMNRLAQSPYYYNYLSMQSTHERMSVLSPSLDELSSRDEMFSTDLEEVELVQRPVLAGGRRLAEVVCGGGDEVDEIWAFGSKRFVCACCGKSLPRGAANRSKVHCTKMYLDEGESEEDGR</sequence>
<protein>
    <recommendedName>
        <fullName evidence="4">Bucky ball</fullName>
    </recommendedName>
</protein>
<proteinExistence type="predicted"/>
<evidence type="ECO:0000313" key="3">
    <source>
        <dbReference type="Proteomes" id="UP000261520"/>
    </source>
</evidence>
<organism evidence="2 3">
    <name type="scientific">Periophthalmus magnuspinnatus</name>
    <dbReference type="NCBI Taxonomy" id="409849"/>
    <lineage>
        <taxon>Eukaryota</taxon>
        <taxon>Metazoa</taxon>
        <taxon>Chordata</taxon>
        <taxon>Craniata</taxon>
        <taxon>Vertebrata</taxon>
        <taxon>Euteleostomi</taxon>
        <taxon>Actinopterygii</taxon>
        <taxon>Neopterygii</taxon>
        <taxon>Teleostei</taxon>
        <taxon>Neoteleostei</taxon>
        <taxon>Acanthomorphata</taxon>
        <taxon>Gobiaria</taxon>
        <taxon>Gobiiformes</taxon>
        <taxon>Gobioidei</taxon>
        <taxon>Gobiidae</taxon>
        <taxon>Oxudercinae</taxon>
        <taxon>Periophthalmus</taxon>
    </lineage>
</organism>
<dbReference type="Ensembl" id="ENSPMGT00000005742.1">
    <property type="protein sequence ID" value="ENSPMGP00000005413.1"/>
    <property type="gene ID" value="ENSPMGG00000004553.1"/>
</dbReference>
<dbReference type="InterPro" id="IPR053309">
    <property type="entry name" value="Balbiani_Body_Formation"/>
</dbReference>
<name>A0A3B3ZLA6_9GOBI</name>
<accession>A0A3B3ZLA6</accession>
<evidence type="ECO:0008006" key="4">
    <source>
        <dbReference type="Google" id="ProtNLM"/>
    </source>
</evidence>
<feature type="region of interest" description="Disordered" evidence="1">
    <location>
        <begin position="87"/>
        <end position="117"/>
    </location>
</feature>
<reference evidence="2" key="1">
    <citation type="submission" date="2025-08" db="UniProtKB">
        <authorList>
            <consortium name="Ensembl"/>
        </authorList>
    </citation>
    <scope>IDENTIFICATION</scope>
</reference>
<evidence type="ECO:0000256" key="1">
    <source>
        <dbReference type="SAM" id="MobiDB-lite"/>
    </source>
</evidence>
<dbReference type="STRING" id="409849.ENSPMGP00000005413"/>
<reference evidence="2" key="2">
    <citation type="submission" date="2025-09" db="UniProtKB">
        <authorList>
            <consortium name="Ensembl"/>
        </authorList>
    </citation>
    <scope>IDENTIFICATION</scope>
</reference>
<dbReference type="Proteomes" id="UP000261520">
    <property type="component" value="Unplaced"/>
</dbReference>
<dbReference type="PANTHER" id="PTHR38654">
    <property type="entry name" value="BUCKY BALL-RELATED"/>
    <property type="match status" value="1"/>
</dbReference>
<keyword evidence="3" id="KW-1185">Reference proteome</keyword>
<feature type="compositionally biased region" description="Pro residues" evidence="1">
    <location>
        <begin position="95"/>
        <end position="104"/>
    </location>
</feature>
<dbReference type="AlphaFoldDB" id="A0A3B3ZLA6"/>